<evidence type="ECO:0000256" key="1">
    <source>
        <dbReference type="SAM" id="Phobius"/>
    </source>
</evidence>
<sequence>MRNKPILLPIFFFWYAIGFILQVFFVVPEGLAFSKPAFLIFYSLSLVELIWKKEGRWKPLVIGSIVVALSTFFVEILSVETGFPFGEYSYSNILGPLVAGVPFTIALAWVGVLFNSLIMSTQSNKTKRALETGLWIVIIDLILDPVAVLEGYWTWYNPGTFSYYDIPLTNFITWFILGALLSYMFPLYKRSFRMHRVNTFVYQLMLLLFGSLAVTHGVISIFIMSLAFIVLAEGKFRYDTRK</sequence>
<keyword evidence="3" id="KW-1185">Reference proteome</keyword>
<feature type="transmembrane region" description="Helical" evidence="1">
    <location>
        <begin position="99"/>
        <end position="120"/>
    </location>
</feature>
<evidence type="ECO:0000313" key="2">
    <source>
        <dbReference type="EMBL" id="SDB90628.1"/>
    </source>
</evidence>
<dbReference type="Pfam" id="PF04240">
    <property type="entry name" value="Caroten_synth"/>
    <property type="match status" value="1"/>
</dbReference>
<dbReference type="InterPro" id="IPR007354">
    <property type="entry name" value="CruF-like"/>
</dbReference>
<keyword evidence="1" id="KW-1133">Transmembrane helix</keyword>
<feature type="transmembrane region" description="Helical" evidence="1">
    <location>
        <begin position="168"/>
        <end position="188"/>
    </location>
</feature>
<dbReference type="PANTHER" id="PTHR39419:SF1">
    <property type="entry name" value="SLL0814 PROTEIN"/>
    <property type="match status" value="1"/>
</dbReference>
<dbReference type="Proteomes" id="UP000242949">
    <property type="component" value="Unassembled WGS sequence"/>
</dbReference>
<reference evidence="3" key="1">
    <citation type="submission" date="2016-09" db="EMBL/GenBank/DDBJ databases">
        <authorList>
            <person name="Varghese N."/>
            <person name="Submissions S."/>
        </authorList>
    </citation>
    <scope>NUCLEOTIDE SEQUENCE [LARGE SCALE GENOMIC DNA]</scope>
    <source>
        <strain evidence="3">S5</strain>
    </source>
</reference>
<proteinExistence type="predicted"/>
<feature type="transmembrane region" description="Helical" evidence="1">
    <location>
        <begin position="200"/>
        <end position="232"/>
    </location>
</feature>
<keyword evidence="1" id="KW-0812">Transmembrane</keyword>
<feature type="transmembrane region" description="Helical" evidence="1">
    <location>
        <begin position="60"/>
        <end position="79"/>
    </location>
</feature>
<accession>A0A1G6H952</accession>
<dbReference type="EMBL" id="FMYI01000002">
    <property type="protein sequence ID" value="SDB90628.1"/>
    <property type="molecule type" value="Genomic_DNA"/>
</dbReference>
<name>A0A1G6H952_9BACI</name>
<dbReference type="PANTHER" id="PTHR39419">
    <property type="entry name" value="SLL0814 PROTEIN"/>
    <property type="match status" value="1"/>
</dbReference>
<feature type="transmembrane region" description="Helical" evidence="1">
    <location>
        <begin position="7"/>
        <end position="27"/>
    </location>
</feature>
<organism evidence="2 3">
    <name type="scientific">Pelagirhabdus alkalitolerans</name>
    <dbReference type="NCBI Taxonomy" id="1612202"/>
    <lineage>
        <taxon>Bacteria</taxon>
        <taxon>Bacillati</taxon>
        <taxon>Bacillota</taxon>
        <taxon>Bacilli</taxon>
        <taxon>Bacillales</taxon>
        <taxon>Bacillaceae</taxon>
        <taxon>Pelagirhabdus</taxon>
    </lineage>
</organism>
<feature type="transmembrane region" description="Helical" evidence="1">
    <location>
        <begin position="132"/>
        <end position="156"/>
    </location>
</feature>
<dbReference type="RefSeq" id="WP_176759206.1">
    <property type="nucleotide sequence ID" value="NZ_FMYI01000002.1"/>
</dbReference>
<dbReference type="AlphaFoldDB" id="A0A1G6H952"/>
<gene>
    <name evidence="2" type="ORF">SAMN05421734_102369</name>
</gene>
<evidence type="ECO:0000313" key="3">
    <source>
        <dbReference type="Proteomes" id="UP000242949"/>
    </source>
</evidence>
<feature type="transmembrane region" description="Helical" evidence="1">
    <location>
        <begin position="33"/>
        <end position="51"/>
    </location>
</feature>
<protein>
    <submittedName>
        <fullName evidence="2">Putative membrane protein</fullName>
    </submittedName>
</protein>
<dbReference type="STRING" id="1612202.SAMN05421734_102369"/>
<keyword evidence="1" id="KW-0472">Membrane</keyword>